<proteinExistence type="predicted"/>
<accession>W8F2B7</accession>
<dbReference type="STRING" id="1227739.Hsw_3478"/>
<sequence>MLAVVLAAVVVRPEKQPLKALHWIGKVKAISAKSACSSLKPEAAAYL</sequence>
<organism evidence="1 2">
    <name type="scientific">Hymenobacter swuensis DY53</name>
    <dbReference type="NCBI Taxonomy" id="1227739"/>
    <lineage>
        <taxon>Bacteria</taxon>
        <taxon>Pseudomonadati</taxon>
        <taxon>Bacteroidota</taxon>
        <taxon>Cytophagia</taxon>
        <taxon>Cytophagales</taxon>
        <taxon>Hymenobacteraceae</taxon>
        <taxon>Hymenobacter</taxon>
    </lineage>
</organism>
<dbReference type="EMBL" id="CP007145">
    <property type="protein sequence ID" value="AHJ99073.1"/>
    <property type="molecule type" value="Genomic_DNA"/>
</dbReference>
<dbReference type="AlphaFoldDB" id="W8F2B7"/>
<evidence type="ECO:0000313" key="1">
    <source>
        <dbReference type="EMBL" id="AHJ99073.1"/>
    </source>
</evidence>
<keyword evidence="2" id="KW-1185">Reference proteome</keyword>
<dbReference type="HOGENOM" id="CLU_3169005_0_0_10"/>
<protein>
    <submittedName>
        <fullName evidence="1">Uncharacterized protein</fullName>
    </submittedName>
</protein>
<reference evidence="1 2" key="1">
    <citation type="submission" date="2014-01" db="EMBL/GenBank/DDBJ databases">
        <title>Complete genome sequence of ionizing-radiation resistance bacterium Hymenobacter swuensis DY53.</title>
        <authorList>
            <person name="Jung J.-H."/>
            <person name="Jeong S.-W."/>
            <person name="Joe M.-H."/>
            <person name="Cho y.-j."/>
            <person name="Kim M.-K."/>
            <person name="Lim S.-Y."/>
        </authorList>
    </citation>
    <scope>NUCLEOTIDE SEQUENCE [LARGE SCALE GENOMIC DNA]</scope>
    <source>
        <strain evidence="1 2">DY53</strain>
    </source>
</reference>
<gene>
    <name evidence="1" type="ORF">Hsw_3478</name>
</gene>
<evidence type="ECO:0000313" key="2">
    <source>
        <dbReference type="Proteomes" id="UP000019423"/>
    </source>
</evidence>
<name>W8F2B7_9BACT</name>
<dbReference type="PATRIC" id="fig|1227739.3.peg.3634"/>
<dbReference type="Proteomes" id="UP000019423">
    <property type="component" value="Chromosome"/>
</dbReference>
<dbReference type="KEGG" id="hsw:Hsw_3478"/>